<keyword evidence="3 6" id="KW-0489">Methyltransferase</keyword>
<keyword evidence="5 6" id="KW-0949">S-adenosyl-L-methionine</keyword>
<dbReference type="GO" id="GO:0032259">
    <property type="term" value="P:methylation"/>
    <property type="evidence" value="ECO:0007669"/>
    <property type="project" value="UniProtKB-KW"/>
</dbReference>
<dbReference type="NCBIfam" id="TIGR00027">
    <property type="entry name" value="mthyl_TIGR00027"/>
    <property type="match status" value="1"/>
</dbReference>
<keyword evidence="8" id="KW-1185">Reference proteome</keyword>
<evidence type="ECO:0000256" key="1">
    <source>
        <dbReference type="ARBA" id="ARBA00003907"/>
    </source>
</evidence>
<comment type="function">
    <text evidence="1 6">Exhibits S-adenosyl-L-methionine-dependent methyltransferase activity.</text>
</comment>
<reference evidence="8" key="1">
    <citation type="submission" date="2018-05" db="EMBL/GenBank/DDBJ databases">
        <authorList>
            <person name="Deangelis K."/>
            <person name="Huntemann M."/>
            <person name="Clum A."/>
            <person name="Pillay M."/>
            <person name="Palaniappan K."/>
            <person name="Varghese N."/>
            <person name="Mikhailova N."/>
            <person name="Stamatis D."/>
            <person name="Reddy T."/>
            <person name="Daum C."/>
            <person name="Shapiro N."/>
            <person name="Ivanova N."/>
            <person name="Kyrpides N."/>
            <person name="Woyke T."/>
        </authorList>
    </citation>
    <scope>NUCLEOTIDE SEQUENCE [LARGE SCALE GENOMIC DNA]</scope>
    <source>
        <strain evidence="8">GAS496</strain>
    </source>
</reference>
<name>A0A318HI81_9MYCO</name>
<dbReference type="OrthoDB" id="9806164at2"/>
<evidence type="ECO:0000256" key="6">
    <source>
        <dbReference type="RuleBase" id="RU362030"/>
    </source>
</evidence>
<proteinExistence type="inferred from homology"/>
<dbReference type="AlphaFoldDB" id="A0A318HI81"/>
<dbReference type="Proteomes" id="UP000247781">
    <property type="component" value="Unassembled WGS sequence"/>
</dbReference>
<gene>
    <name evidence="7" type="ORF">C8E89_10524</name>
</gene>
<dbReference type="PANTHER" id="PTHR43619:SF2">
    <property type="entry name" value="S-ADENOSYL-L-METHIONINE-DEPENDENT METHYLTRANSFERASES SUPERFAMILY PROTEIN"/>
    <property type="match status" value="1"/>
</dbReference>
<evidence type="ECO:0000313" key="8">
    <source>
        <dbReference type="Proteomes" id="UP000247781"/>
    </source>
</evidence>
<evidence type="ECO:0000256" key="5">
    <source>
        <dbReference type="ARBA" id="ARBA00022691"/>
    </source>
</evidence>
<sequence length="282" mass="31016">MQGASQTAVMTAMGRAAHHFMDPDPIFSDSYALALIGKTQSDVVEFLNANGPERVRHVGRLFVCQRSRFVEEAVERAVADGVDQFVDLGAGLSSFAWRRTDLMRTLSLFEVDHPNSQAFKRERVDAIGLTCPPNMKFVAVDFTADGSLSDSLTEAGFVASKPSIWSWLGVIHYLSIDAIGSTLTEVARLSAAGSTLIATFGVPDEFMEPASCEFAYIVRELVATVGEPQITWLAPGKMENIARDAHWRHVYSVDPASFTPWVANRSDGLKPVRYEWLLVAEN</sequence>
<dbReference type="PANTHER" id="PTHR43619">
    <property type="entry name" value="S-ADENOSYL-L-METHIONINE-DEPENDENT METHYLTRANSFERASE YKTD-RELATED"/>
    <property type="match status" value="1"/>
</dbReference>
<evidence type="ECO:0000313" key="7">
    <source>
        <dbReference type="EMBL" id="PXX09671.1"/>
    </source>
</evidence>
<evidence type="ECO:0000256" key="2">
    <source>
        <dbReference type="ARBA" id="ARBA00008138"/>
    </source>
</evidence>
<dbReference type="InterPro" id="IPR007213">
    <property type="entry name" value="Ppm1/Ppm2/Tcmp"/>
</dbReference>
<keyword evidence="4 7" id="KW-0808">Transferase</keyword>
<dbReference type="SUPFAM" id="SSF53335">
    <property type="entry name" value="S-adenosyl-L-methionine-dependent methyltransferases"/>
    <property type="match status" value="1"/>
</dbReference>
<dbReference type="Gene3D" id="3.40.50.150">
    <property type="entry name" value="Vaccinia Virus protein VP39"/>
    <property type="match status" value="1"/>
</dbReference>
<accession>A0A318HI81</accession>
<dbReference type="RefSeq" id="WP_146220986.1">
    <property type="nucleotide sequence ID" value="NZ_QJJU01000005.1"/>
</dbReference>
<dbReference type="InterPro" id="IPR029063">
    <property type="entry name" value="SAM-dependent_MTases_sf"/>
</dbReference>
<reference evidence="7 8" key="2">
    <citation type="submission" date="2018-06" db="EMBL/GenBank/DDBJ databases">
        <title>Sequencing of bacterial isolates from soil warming experiment in Harvard Forest, Massachusetts, USA.</title>
        <authorList>
            <person name="Deangelis K.PhD."/>
        </authorList>
    </citation>
    <scope>NUCLEOTIDE SEQUENCE [LARGE SCALE GENOMIC DNA]</scope>
    <source>
        <strain evidence="7 8">GAS496</strain>
    </source>
</reference>
<organism evidence="7 8">
    <name type="scientific">Mycolicibacterium moriokaense</name>
    <dbReference type="NCBI Taxonomy" id="39691"/>
    <lineage>
        <taxon>Bacteria</taxon>
        <taxon>Bacillati</taxon>
        <taxon>Actinomycetota</taxon>
        <taxon>Actinomycetes</taxon>
        <taxon>Mycobacteriales</taxon>
        <taxon>Mycobacteriaceae</taxon>
        <taxon>Mycolicibacterium</taxon>
    </lineage>
</organism>
<dbReference type="EMBL" id="QJJU01000005">
    <property type="protein sequence ID" value="PXX09671.1"/>
    <property type="molecule type" value="Genomic_DNA"/>
</dbReference>
<comment type="similarity">
    <text evidence="2 6">Belongs to the UPF0677 family.</text>
</comment>
<dbReference type="Pfam" id="PF04072">
    <property type="entry name" value="LCM"/>
    <property type="match status" value="1"/>
</dbReference>
<dbReference type="GO" id="GO:0008168">
    <property type="term" value="F:methyltransferase activity"/>
    <property type="evidence" value="ECO:0007669"/>
    <property type="project" value="UniProtKB-UniRule"/>
</dbReference>
<dbReference type="InterPro" id="IPR011610">
    <property type="entry name" value="SAM_mthyl_Trfase_ML2640-like"/>
</dbReference>
<comment type="caution">
    <text evidence="7">The sequence shown here is derived from an EMBL/GenBank/DDBJ whole genome shotgun (WGS) entry which is preliminary data.</text>
</comment>
<evidence type="ECO:0000256" key="4">
    <source>
        <dbReference type="ARBA" id="ARBA00022679"/>
    </source>
</evidence>
<evidence type="ECO:0000256" key="3">
    <source>
        <dbReference type="ARBA" id="ARBA00022603"/>
    </source>
</evidence>
<protein>
    <recommendedName>
        <fullName evidence="6">S-adenosyl-L-methionine-dependent methyltransferase</fullName>
        <ecNumber evidence="6">2.1.1.-</ecNumber>
    </recommendedName>
</protein>
<dbReference type="EC" id="2.1.1.-" evidence="6"/>